<name>A0A5C8ZKL6_9ACTN</name>
<accession>A0A5C8ZKL6</accession>
<evidence type="ECO:0000256" key="1">
    <source>
        <dbReference type="SAM" id="Phobius"/>
    </source>
</evidence>
<dbReference type="AlphaFoldDB" id="A0A5C8ZKL6"/>
<feature type="transmembrane region" description="Helical" evidence="1">
    <location>
        <begin position="126"/>
        <end position="147"/>
    </location>
</feature>
<feature type="transmembrane region" description="Helical" evidence="1">
    <location>
        <begin position="211"/>
        <end position="236"/>
    </location>
</feature>
<feature type="transmembrane region" description="Helical" evidence="1">
    <location>
        <begin position="167"/>
        <end position="190"/>
    </location>
</feature>
<evidence type="ECO:0000313" key="3">
    <source>
        <dbReference type="Proteomes" id="UP000321234"/>
    </source>
</evidence>
<feature type="transmembrane region" description="Helical" evidence="1">
    <location>
        <begin position="12"/>
        <end position="37"/>
    </location>
</feature>
<feature type="transmembrane region" description="Helical" evidence="1">
    <location>
        <begin position="44"/>
        <end position="65"/>
    </location>
</feature>
<dbReference type="Proteomes" id="UP000321234">
    <property type="component" value="Unassembled WGS sequence"/>
</dbReference>
<sequence length="247" mass="24069">MTDGALEGAAGLLLAAAGLGVAGLDPTGALLAVAALAAGARPRAVLAFGALVLVLTAGLGVVLSVTAGASLAGVDWAGALPGGPVTAALEALAGALALGWAARRLRRGADAVREEAAADAGRRSGARLAGGAGLTGAAVVFTAGAVLDPSFVGLVVLAGRGEPLVGVVAAHLVWSVVSQAPLVLLLVAVARGGHERAAALFARWWDRVRPAVHHLVTAALALLGAGLLLDAGWYAATGRFLVLDPGP</sequence>
<proteinExistence type="predicted"/>
<keyword evidence="3" id="KW-1185">Reference proteome</keyword>
<protein>
    <recommendedName>
        <fullName evidence="4">Sap, sulfolipid-1-addressing protein</fullName>
    </recommendedName>
</protein>
<dbReference type="RefSeq" id="WP_147924344.1">
    <property type="nucleotide sequence ID" value="NZ_VKAC01000001.1"/>
</dbReference>
<evidence type="ECO:0008006" key="4">
    <source>
        <dbReference type="Google" id="ProtNLM"/>
    </source>
</evidence>
<feature type="transmembrane region" description="Helical" evidence="1">
    <location>
        <begin position="85"/>
        <end position="105"/>
    </location>
</feature>
<reference evidence="2 3" key="1">
    <citation type="submission" date="2019-07" db="EMBL/GenBank/DDBJ databases">
        <title>Quadrisphaera sp. strain DD2A genome sequencing and assembly.</title>
        <authorList>
            <person name="Kim I."/>
        </authorList>
    </citation>
    <scope>NUCLEOTIDE SEQUENCE [LARGE SCALE GENOMIC DNA]</scope>
    <source>
        <strain evidence="2 3">DD2A</strain>
    </source>
</reference>
<comment type="caution">
    <text evidence="2">The sequence shown here is derived from an EMBL/GenBank/DDBJ whole genome shotgun (WGS) entry which is preliminary data.</text>
</comment>
<gene>
    <name evidence="2" type="ORF">FMM08_00100</name>
</gene>
<dbReference type="EMBL" id="VKAC01000001">
    <property type="protein sequence ID" value="TXR57719.1"/>
    <property type="molecule type" value="Genomic_DNA"/>
</dbReference>
<organism evidence="2 3">
    <name type="scientific">Quadrisphaera setariae</name>
    <dbReference type="NCBI Taxonomy" id="2593304"/>
    <lineage>
        <taxon>Bacteria</taxon>
        <taxon>Bacillati</taxon>
        <taxon>Actinomycetota</taxon>
        <taxon>Actinomycetes</taxon>
        <taxon>Kineosporiales</taxon>
        <taxon>Kineosporiaceae</taxon>
        <taxon>Quadrisphaera</taxon>
    </lineage>
</organism>
<keyword evidence="1" id="KW-0472">Membrane</keyword>
<evidence type="ECO:0000313" key="2">
    <source>
        <dbReference type="EMBL" id="TXR57719.1"/>
    </source>
</evidence>
<keyword evidence="1" id="KW-1133">Transmembrane helix</keyword>
<keyword evidence="1" id="KW-0812">Transmembrane</keyword>